<dbReference type="RefSeq" id="WP_089121512.1">
    <property type="nucleotide sequence ID" value="NZ_BCMI01000018.1"/>
</dbReference>
<evidence type="ECO:0000313" key="2">
    <source>
        <dbReference type="Proteomes" id="UP000198414"/>
    </source>
</evidence>
<organism evidence="1 2">
    <name type="scientific">Secundilactobacillus pentosiphilus</name>
    <dbReference type="NCBI Taxonomy" id="1714682"/>
    <lineage>
        <taxon>Bacteria</taxon>
        <taxon>Bacillati</taxon>
        <taxon>Bacillota</taxon>
        <taxon>Bacilli</taxon>
        <taxon>Lactobacillales</taxon>
        <taxon>Lactobacillaceae</taxon>
        <taxon>Secundilactobacillus</taxon>
    </lineage>
</organism>
<reference evidence="1 2" key="1">
    <citation type="submission" date="2015-11" db="EMBL/GenBank/DDBJ databases">
        <title>Draft genome sequences of new species of the genus Lactobacillus isolated from orchardgrass silage.</title>
        <authorList>
            <person name="Tohno M."/>
            <person name="Tanizawa Y."/>
            <person name="Arita M."/>
        </authorList>
    </citation>
    <scope>NUCLEOTIDE SEQUENCE [LARGE SCALE GENOMIC DNA]</scope>
    <source>
        <strain evidence="1 2">IWT25</strain>
    </source>
</reference>
<evidence type="ECO:0008006" key="3">
    <source>
        <dbReference type="Google" id="ProtNLM"/>
    </source>
</evidence>
<dbReference type="EMBL" id="BCMI01000018">
    <property type="protein sequence ID" value="GAX06503.1"/>
    <property type="molecule type" value="Genomic_DNA"/>
</dbReference>
<name>A0A1Z5IXK4_9LACO</name>
<sequence>MKPKTMASYLPALSKVIEDTEKTGSEMNTDFEKLRQAIDDDKVADLGTESLTAIKATFQKGTDAYTENLNRLQQASVPVRILGKHKQLVAAYRNYSQACQAMVDAIDPDGQTVNVEAFNDSEHEQENMMTKVTSAAQRIMGMVM</sequence>
<gene>
    <name evidence="1" type="ORF">IWT25_01848</name>
</gene>
<accession>A0A1Z5IXK4</accession>
<proteinExistence type="predicted"/>
<evidence type="ECO:0000313" key="1">
    <source>
        <dbReference type="EMBL" id="GAX06503.1"/>
    </source>
</evidence>
<dbReference type="OrthoDB" id="2146076at2"/>
<protein>
    <recommendedName>
        <fullName evidence="3">Chemotaxis protein</fullName>
    </recommendedName>
</protein>
<dbReference type="Proteomes" id="UP000198414">
    <property type="component" value="Unassembled WGS sequence"/>
</dbReference>
<dbReference type="AlphaFoldDB" id="A0A1Z5IXK4"/>
<comment type="caution">
    <text evidence="1">The sequence shown here is derived from an EMBL/GenBank/DDBJ whole genome shotgun (WGS) entry which is preliminary data.</text>
</comment>